<name>A0A840F6I5_9SPHN</name>
<evidence type="ECO:0000256" key="6">
    <source>
        <dbReference type="ARBA" id="ARBA00043149"/>
    </source>
</evidence>
<dbReference type="AlphaFoldDB" id="A0A840F6I5"/>
<organism evidence="10 11">
    <name type="scientific">Sphingomonas jinjuensis</name>
    <dbReference type="NCBI Taxonomy" id="535907"/>
    <lineage>
        <taxon>Bacteria</taxon>
        <taxon>Pseudomonadati</taxon>
        <taxon>Pseudomonadota</taxon>
        <taxon>Alphaproteobacteria</taxon>
        <taxon>Sphingomonadales</taxon>
        <taxon>Sphingomonadaceae</taxon>
        <taxon>Sphingomonas</taxon>
    </lineage>
</organism>
<proteinExistence type="inferred from homology"/>
<dbReference type="GO" id="GO:0019563">
    <property type="term" value="P:glycerol catabolic process"/>
    <property type="evidence" value="ECO:0007669"/>
    <property type="project" value="TreeGrafter"/>
</dbReference>
<evidence type="ECO:0000313" key="10">
    <source>
        <dbReference type="EMBL" id="MBB4152202.1"/>
    </source>
</evidence>
<dbReference type="GO" id="GO:0004370">
    <property type="term" value="F:glycerol kinase activity"/>
    <property type="evidence" value="ECO:0007669"/>
    <property type="project" value="TreeGrafter"/>
</dbReference>
<gene>
    <name evidence="10" type="ORF">GGQ80_000078</name>
</gene>
<dbReference type="RefSeq" id="WP_183981726.1">
    <property type="nucleotide sequence ID" value="NZ_JACIEV010000001.1"/>
</dbReference>
<evidence type="ECO:0000256" key="5">
    <source>
        <dbReference type="ARBA" id="ARBA00022840"/>
    </source>
</evidence>
<keyword evidence="4 7" id="KW-0418">Kinase</keyword>
<reference evidence="10 11" key="1">
    <citation type="submission" date="2020-08" db="EMBL/GenBank/DDBJ databases">
        <title>Genomic Encyclopedia of Type Strains, Phase IV (KMG-IV): sequencing the most valuable type-strain genomes for metagenomic binning, comparative biology and taxonomic classification.</title>
        <authorList>
            <person name="Goeker M."/>
        </authorList>
    </citation>
    <scope>NUCLEOTIDE SEQUENCE [LARGE SCALE GENOMIC DNA]</scope>
    <source>
        <strain evidence="10 11">YC6723</strain>
    </source>
</reference>
<dbReference type="SUPFAM" id="SSF53067">
    <property type="entry name" value="Actin-like ATPase domain"/>
    <property type="match status" value="2"/>
</dbReference>
<sequence length="489" mass="50383">MPAPAILAIDQGTTNTKVLLVAPDGRVLGRASRPMRLDHPRAGWSEQDAEAIWTGVVEAIGEVLAATPDVAVAAVAISNQRETVVLWDATSGRPLGPAVSWQCRRSSPRCAALRAAGHDPLVIEKSGLAIDPMFSAGKLAWLLDAVPGARDRAAAGGLRAGTIDSWLVWRLTGGAVHATDIGNAARTQLLNLATQAWDAELAALFDVPLALLARPMASDGDFGTMADGVCALPAGTPIRAVMGDSHAALYGHGIRAPGGVKVTIGTGSSVMALVEQRAESRNGLSSTIAWGEGGAVRHALEGNITVSGQAARFAVQLLGLADEDALTELAASVADSDGVVFVPALAGLGAPHWQDEARGTISGMTLATQPAHLARATLEAIAHQIVDVVEAMERDTGATLPLLSVDGGATRNDTLLRLLADLSGRRVVRRPDAELSAIGAAMMAARAMGLAGEDIDARAGAIFDPSLDPAARGALRARWRSAVALASRS</sequence>
<comment type="caution">
    <text evidence="10">The sequence shown here is derived from an EMBL/GenBank/DDBJ whole genome shotgun (WGS) entry which is preliminary data.</text>
</comment>
<evidence type="ECO:0000256" key="1">
    <source>
        <dbReference type="ARBA" id="ARBA00009156"/>
    </source>
</evidence>
<dbReference type="GO" id="GO:0005524">
    <property type="term" value="F:ATP binding"/>
    <property type="evidence" value="ECO:0007669"/>
    <property type="project" value="UniProtKB-KW"/>
</dbReference>
<evidence type="ECO:0000256" key="7">
    <source>
        <dbReference type="RuleBase" id="RU003733"/>
    </source>
</evidence>
<dbReference type="Pfam" id="PF02782">
    <property type="entry name" value="FGGY_C"/>
    <property type="match status" value="1"/>
</dbReference>
<dbReference type="PANTHER" id="PTHR10196">
    <property type="entry name" value="SUGAR KINASE"/>
    <property type="match status" value="1"/>
</dbReference>
<dbReference type="InterPro" id="IPR018485">
    <property type="entry name" value="FGGY_C"/>
</dbReference>
<dbReference type="InterPro" id="IPR018483">
    <property type="entry name" value="Carb_kinase_FGGY_CS"/>
</dbReference>
<comment type="similarity">
    <text evidence="1 7">Belongs to the FGGY kinase family.</text>
</comment>
<keyword evidence="2 7" id="KW-0808">Transferase</keyword>
<dbReference type="Proteomes" id="UP000529795">
    <property type="component" value="Unassembled WGS sequence"/>
</dbReference>
<evidence type="ECO:0000313" key="11">
    <source>
        <dbReference type="Proteomes" id="UP000529795"/>
    </source>
</evidence>
<dbReference type="PROSITE" id="PS00445">
    <property type="entry name" value="FGGY_KINASES_2"/>
    <property type="match status" value="1"/>
</dbReference>
<dbReference type="PANTHER" id="PTHR10196:SF69">
    <property type="entry name" value="GLYCEROL KINASE"/>
    <property type="match status" value="1"/>
</dbReference>
<evidence type="ECO:0000256" key="4">
    <source>
        <dbReference type="ARBA" id="ARBA00022777"/>
    </source>
</evidence>
<feature type="domain" description="Carbohydrate kinase FGGY C-terminal" evidence="9">
    <location>
        <begin position="261"/>
        <end position="448"/>
    </location>
</feature>
<dbReference type="PIRSF" id="PIRSF000538">
    <property type="entry name" value="GlpK"/>
    <property type="match status" value="1"/>
</dbReference>
<keyword evidence="11" id="KW-1185">Reference proteome</keyword>
<dbReference type="Gene3D" id="3.30.420.40">
    <property type="match status" value="2"/>
</dbReference>
<evidence type="ECO:0000256" key="3">
    <source>
        <dbReference type="ARBA" id="ARBA00022741"/>
    </source>
</evidence>
<evidence type="ECO:0000259" key="9">
    <source>
        <dbReference type="Pfam" id="PF02782"/>
    </source>
</evidence>
<dbReference type="InterPro" id="IPR018484">
    <property type="entry name" value="FGGY_N"/>
</dbReference>
<accession>A0A840F6I5</accession>
<evidence type="ECO:0000256" key="2">
    <source>
        <dbReference type="ARBA" id="ARBA00022679"/>
    </source>
</evidence>
<protein>
    <recommendedName>
        <fullName evidence="6">ATP:glycerol 3-phosphotransferase</fullName>
    </recommendedName>
</protein>
<keyword evidence="3" id="KW-0547">Nucleotide-binding</keyword>
<dbReference type="InterPro" id="IPR043129">
    <property type="entry name" value="ATPase_NBD"/>
</dbReference>
<dbReference type="Pfam" id="PF00370">
    <property type="entry name" value="FGGY_N"/>
    <property type="match status" value="1"/>
</dbReference>
<evidence type="ECO:0000259" key="8">
    <source>
        <dbReference type="Pfam" id="PF00370"/>
    </source>
</evidence>
<keyword evidence="5" id="KW-0067">ATP-binding</keyword>
<feature type="domain" description="Carbohydrate kinase FGGY N-terminal" evidence="8">
    <location>
        <begin position="6"/>
        <end position="251"/>
    </location>
</feature>
<dbReference type="CDD" id="cd07769">
    <property type="entry name" value="ASKHA_NBD_FGGY_GK"/>
    <property type="match status" value="1"/>
</dbReference>
<dbReference type="EMBL" id="JACIEV010000001">
    <property type="protein sequence ID" value="MBB4152202.1"/>
    <property type="molecule type" value="Genomic_DNA"/>
</dbReference>
<dbReference type="GO" id="GO:0005829">
    <property type="term" value="C:cytosol"/>
    <property type="evidence" value="ECO:0007669"/>
    <property type="project" value="TreeGrafter"/>
</dbReference>
<dbReference type="InterPro" id="IPR000577">
    <property type="entry name" value="Carb_kinase_FGGY"/>
</dbReference>